<feature type="transmembrane region" description="Helical" evidence="5">
    <location>
        <begin position="84"/>
        <end position="103"/>
    </location>
</feature>
<gene>
    <name evidence="7" type="ORF">E4031_06500</name>
    <name evidence="6" type="ORF">E4Z98_05275</name>
</gene>
<feature type="transmembrane region" description="Helical" evidence="5">
    <location>
        <begin position="255"/>
        <end position="274"/>
    </location>
</feature>
<evidence type="ECO:0000256" key="2">
    <source>
        <dbReference type="ARBA" id="ARBA00022692"/>
    </source>
</evidence>
<organism evidence="7 9">
    <name type="scientific">Vagococcus xieshaowenii</name>
    <dbReference type="NCBI Taxonomy" id="2562451"/>
    <lineage>
        <taxon>Bacteria</taxon>
        <taxon>Bacillati</taxon>
        <taxon>Bacillota</taxon>
        <taxon>Bacilli</taxon>
        <taxon>Lactobacillales</taxon>
        <taxon>Enterococcaceae</taxon>
        <taxon>Vagococcus</taxon>
    </lineage>
</organism>
<dbReference type="GO" id="GO:0015108">
    <property type="term" value="F:chloride transmembrane transporter activity"/>
    <property type="evidence" value="ECO:0007669"/>
    <property type="project" value="InterPro"/>
</dbReference>
<feature type="transmembrane region" description="Helical" evidence="5">
    <location>
        <begin position="41"/>
        <end position="63"/>
    </location>
</feature>
<dbReference type="Pfam" id="PF00654">
    <property type="entry name" value="Voltage_CLC"/>
    <property type="match status" value="1"/>
</dbReference>
<evidence type="ECO:0000256" key="5">
    <source>
        <dbReference type="SAM" id="Phobius"/>
    </source>
</evidence>
<feature type="transmembrane region" description="Helical" evidence="5">
    <location>
        <begin position="298"/>
        <end position="316"/>
    </location>
</feature>
<dbReference type="GO" id="GO:0016020">
    <property type="term" value="C:membrane"/>
    <property type="evidence" value="ECO:0007669"/>
    <property type="project" value="UniProtKB-SubCell"/>
</dbReference>
<feature type="transmembrane region" description="Helical" evidence="5">
    <location>
        <begin position="222"/>
        <end position="243"/>
    </location>
</feature>
<keyword evidence="3 5" id="KW-1133">Transmembrane helix</keyword>
<dbReference type="EMBL" id="CP038865">
    <property type="protein sequence ID" value="QCA28755.1"/>
    <property type="molecule type" value="Genomic_DNA"/>
</dbReference>
<dbReference type="Proteomes" id="UP000296883">
    <property type="component" value="Chromosome"/>
</dbReference>
<accession>A0AAJ5EDU2</accession>
<dbReference type="InterPro" id="IPR001807">
    <property type="entry name" value="ClC"/>
</dbReference>
<dbReference type="Gene3D" id="1.10.3080.10">
    <property type="entry name" value="Clc chloride channel"/>
    <property type="match status" value="1"/>
</dbReference>
<protein>
    <submittedName>
        <fullName evidence="7">Voltage-gated chloride channel protein</fullName>
    </submittedName>
</protein>
<proteinExistence type="predicted"/>
<dbReference type="InterPro" id="IPR014743">
    <property type="entry name" value="Cl-channel_core"/>
</dbReference>
<dbReference type="EMBL" id="SRHU01000024">
    <property type="protein sequence ID" value="TFZ40438.1"/>
    <property type="molecule type" value="Genomic_DNA"/>
</dbReference>
<dbReference type="Proteomes" id="UP000297725">
    <property type="component" value="Unassembled WGS sequence"/>
</dbReference>
<reference evidence="6 8" key="2">
    <citation type="journal article" date="2020" name="Int. J. Syst. Evol. Microbiol.">
        <title>Vagococcus xieshaowenii sp. nov., isolated from snow finch (Montifringilla taczanowskii) cloacal content.</title>
        <authorList>
            <person name="Ge Y."/>
            <person name="Yang J."/>
            <person name="Lai X.H."/>
            <person name="Zhang G."/>
            <person name="Jin D."/>
            <person name="Lu S."/>
            <person name="Wang B."/>
            <person name="Huang Y."/>
            <person name="Huang Y."/>
            <person name="Ren Z."/>
            <person name="Zhang X."/>
            <person name="Xu J."/>
        </authorList>
    </citation>
    <scope>NUCLEOTIDE SEQUENCE [LARGE SCALE GENOMIC DNA]</scope>
    <source>
        <strain evidence="8">personal::cf-49</strain>
        <strain evidence="6">Personal::cf-49</strain>
    </source>
</reference>
<evidence type="ECO:0000313" key="7">
    <source>
        <dbReference type="EMBL" id="TFZ40438.1"/>
    </source>
</evidence>
<keyword evidence="8" id="KW-1185">Reference proteome</keyword>
<keyword evidence="4 5" id="KW-0472">Membrane</keyword>
<feature type="transmembrane region" description="Helical" evidence="5">
    <location>
        <begin position="177"/>
        <end position="202"/>
    </location>
</feature>
<name>A0AAJ5EDU2_9ENTE</name>
<evidence type="ECO:0000256" key="1">
    <source>
        <dbReference type="ARBA" id="ARBA00004141"/>
    </source>
</evidence>
<dbReference type="SUPFAM" id="SSF81340">
    <property type="entry name" value="Clc chloride channel"/>
    <property type="match status" value="1"/>
</dbReference>
<reference evidence="7 9" key="1">
    <citation type="submission" date="2019-03" db="EMBL/GenBank/DDBJ databases">
        <title>Vagococcus sp. was isolated fron gut of Carduelis flavirostris.</title>
        <authorList>
            <person name="Ge Y."/>
        </authorList>
    </citation>
    <scope>NUCLEOTIDE SEQUENCE [LARGE SCALE GENOMIC DNA]</scope>
    <source>
        <strain evidence="7 9">CF-210</strain>
    </source>
</reference>
<evidence type="ECO:0000256" key="4">
    <source>
        <dbReference type="ARBA" id="ARBA00023136"/>
    </source>
</evidence>
<feature type="transmembrane region" description="Helical" evidence="5">
    <location>
        <begin position="369"/>
        <end position="388"/>
    </location>
</feature>
<evidence type="ECO:0000313" key="6">
    <source>
        <dbReference type="EMBL" id="QCA28755.1"/>
    </source>
</evidence>
<dbReference type="PANTHER" id="PTHR43427">
    <property type="entry name" value="CHLORIDE CHANNEL PROTEIN CLC-E"/>
    <property type="match status" value="1"/>
</dbReference>
<sequence>MNKKIDLRIPIYSALIGLIVGLLDYVFGSVLLKIGDIRTDYFSNVIPWLPVVGLMIVYCYQRYGNEVSKGMGLLFDVHQDKKENIPLILIPLIVVSTWLTHLFGGSAGREGVAVQIGGTVGNKLFRRFPQAEQTANYKQLFLIIGMAAGFGGLFQTPLTATMFAFEVFRTKKIKLINIIYVLIAAFISFFTTSFLGLEKFAVRLSNSQNWWTTMTFVSVFKWLLLILSLFAIGKLFALLLTATKRLLNDRFQNPYLKMTVMGTFLALLLFFGHYGRYSGLGTNLIDSSFFGVVAPYDWLLKLLFTILTLSIGFQGGEVTPLFSIGASFGYLFATVFDLPLMPVVALGYIGVFSSASHTFLTAILLAYEVFGWQMVPLAMVQAVIFYLLKQNISIYPINSRSVK</sequence>
<evidence type="ECO:0000313" key="8">
    <source>
        <dbReference type="Proteomes" id="UP000296883"/>
    </source>
</evidence>
<feature type="transmembrane region" description="Helical" evidence="5">
    <location>
        <begin position="12"/>
        <end position="35"/>
    </location>
</feature>
<evidence type="ECO:0000313" key="9">
    <source>
        <dbReference type="Proteomes" id="UP000297725"/>
    </source>
</evidence>
<feature type="transmembrane region" description="Helical" evidence="5">
    <location>
        <begin position="140"/>
        <end position="165"/>
    </location>
</feature>
<evidence type="ECO:0000256" key="3">
    <source>
        <dbReference type="ARBA" id="ARBA00022989"/>
    </source>
</evidence>
<dbReference type="RefSeq" id="WP_135254641.1">
    <property type="nucleotide sequence ID" value="NZ_CP038865.1"/>
</dbReference>
<comment type="subcellular location">
    <subcellularLocation>
        <location evidence="1">Membrane</location>
        <topology evidence="1">Multi-pass membrane protein</topology>
    </subcellularLocation>
</comment>
<dbReference type="PANTHER" id="PTHR43427:SF12">
    <property type="entry name" value="CHLORIDE TRANSPORTER"/>
    <property type="match status" value="1"/>
</dbReference>
<keyword evidence="2 5" id="KW-0812">Transmembrane</keyword>
<dbReference type="AlphaFoldDB" id="A0AAJ5EDU2"/>
<dbReference type="InterPro" id="IPR050368">
    <property type="entry name" value="ClC-type_chloride_channel"/>
</dbReference>